<keyword evidence="2" id="KW-1185">Reference proteome</keyword>
<sequence length="86" mass="9183">MLMPTWLKITAVGLLGAAALAAGSYLLGKHNGASMARAAMHIEAAKNALDRVTQLEKNNATFRSLTPRHRCLAFMRDSGLPDSACD</sequence>
<dbReference type="RefSeq" id="WP_306928597.1">
    <property type="nucleotide sequence ID" value="NZ_JAUTBL010000001.1"/>
</dbReference>
<reference evidence="1 2" key="1">
    <citation type="submission" date="2023-07" db="EMBL/GenBank/DDBJ databases">
        <title>Functional and genomic diversity of the sorghum phyllosphere microbiome.</title>
        <authorList>
            <person name="Shade A."/>
        </authorList>
    </citation>
    <scope>NUCLEOTIDE SEQUENCE [LARGE SCALE GENOMIC DNA]</scope>
    <source>
        <strain evidence="1 2">SORGH_AS_1126</strain>
    </source>
</reference>
<evidence type="ECO:0000313" key="1">
    <source>
        <dbReference type="EMBL" id="MDQ1183596.1"/>
    </source>
</evidence>
<evidence type="ECO:0000313" key="2">
    <source>
        <dbReference type="Proteomes" id="UP001224781"/>
    </source>
</evidence>
<dbReference type="EMBL" id="JAUTBL010000001">
    <property type="protein sequence ID" value="MDQ1183596.1"/>
    <property type="molecule type" value="Genomic_DNA"/>
</dbReference>
<gene>
    <name evidence="1" type="ORF">QE408_000718</name>
</gene>
<protein>
    <submittedName>
        <fullName evidence="1">Uncharacterized protein</fullName>
    </submittedName>
</protein>
<name>A0ABU0UF79_9HYPH</name>
<comment type="caution">
    <text evidence="1">The sequence shown here is derived from an EMBL/GenBank/DDBJ whole genome shotgun (WGS) entry which is preliminary data.</text>
</comment>
<dbReference type="Proteomes" id="UP001224781">
    <property type="component" value="Unassembled WGS sequence"/>
</dbReference>
<organism evidence="1 2">
    <name type="scientific">Agrobacterium larrymoorei</name>
    <dbReference type="NCBI Taxonomy" id="160699"/>
    <lineage>
        <taxon>Bacteria</taxon>
        <taxon>Pseudomonadati</taxon>
        <taxon>Pseudomonadota</taxon>
        <taxon>Alphaproteobacteria</taxon>
        <taxon>Hyphomicrobiales</taxon>
        <taxon>Rhizobiaceae</taxon>
        <taxon>Rhizobium/Agrobacterium group</taxon>
        <taxon>Agrobacterium</taxon>
    </lineage>
</organism>
<proteinExistence type="predicted"/>
<accession>A0ABU0UF79</accession>